<accession>A0A9W9YZB8</accession>
<organism evidence="1 2">
    <name type="scientific">Desmophyllum pertusum</name>
    <dbReference type="NCBI Taxonomy" id="174260"/>
    <lineage>
        <taxon>Eukaryota</taxon>
        <taxon>Metazoa</taxon>
        <taxon>Cnidaria</taxon>
        <taxon>Anthozoa</taxon>
        <taxon>Hexacorallia</taxon>
        <taxon>Scleractinia</taxon>
        <taxon>Caryophylliina</taxon>
        <taxon>Caryophylliidae</taxon>
        <taxon>Desmophyllum</taxon>
    </lineage>
</organism>
<dbReference type="Proteomes" id="UP001163046">
    <property type="component" value="Unassembled WGS sequence"/>
</dbReference>
<evidence type="ECO:0000313" key="1">
    <source>
        <dbReference type="EMBL" id="KAJ7372272.1"/>
    </source>
</evidence>
<protein>
    <submittedName>
        <fullName evidence="1">Uncharacterized protein</fullName>
    </submittedName>
</protein>
<reference evidence="1" key="1">
    <citation type="submission" date="2023-01" db="EMBL/GenBank/DDBJ databases">
        <title>Genome assembly of the deep-sea coral Lophelia pertusa.</title>
        <authorList>
            <person name="Herrera S."/>
            <person name="Cordes E."/>
        </authorList>
    </citation>
    <scope>NUCLEOTIDE SEQUENCE</scope>
    <source>
        <strain evidence="1">USNM1676648</strain>
        <tissue evidence="1">Polyp</tissue>
    </source>
</reference>
<dbReference type="AlphaFoldDB" id="A0A9W9YZB8"/>
<proteinExistence type="predicted"/>
<evidence type="ECO:0000313" key="2">
    <source>
        <dbReference type="Proteomes" id="UP001163046"/>
    </source>
</evidence>
<name>A0A9W9YZB8_9CNID</name>
<keyword evidence="2" id="KW-1185">Reference proteome</keyword>
<comment type="caution">
    <text evidence="1">The sequence shown here is derived from an EMBL/GenBank/DDBJ whole genome shotgun (WGS) entry which is preliminary data.</text>
</comment>
<gene>
    <name evidence="1" type="ORF">OS493_019716</name>
</gene>
<sequence>MLPVWVNNEHTKAFLDMDIDGDGLLGLVENGGNALAAEIIPNVAHRLKVIRKINYLARHQGDGNIASCGYNKRMAGGTENRFATATFSFWDKLQDLENAEKLKKSHVILPL</sequence>
<dbReference type="EMBL" id="MU826837">
    <property type="protein sequence ID" value="KAJ7372272.1"/>
    <property type="molecule type" value="Genomic_DNA"/>
</dbReference>